<dbReference type="GO" id="GO:0016020">
    <property type="term" value="C:membrane"/>
    <property type="evidence" value="ECO:0007669"/>
    <property type="project" value="UniProtKB-SubCell"/>
</dbReference>
<dbReference type="InterPro" id="IPR001204">
    <property type="entry name" value="Phos_transporter"/>
</dbReference>
<dbReference type="PANTHER" id="PTHR11101">
    <property type="entry name" value="PHOSPHATE TRANSPORTER"/>
    <property type="match status" value="1"/>
</dbReference>
<keyword evidence="8" id="KW-1185">Reference proteome</keyword>
<feature type="transmembrane region" description="Helical" evidence="6">
    <location>
        <begin position="318"/>
        <end position="339"/>
    </location>
</feature>
<feature type="transmembrane region" description="Helical" evidence="6">
    <location>
        <begin position="145"/>
        <end position="166"/>
    </location>
</feature>
<evidence type="ECO:0000313" key="8">
    <source>
        <dbReference type="Proteomes" id="UP001154312"/>
    </source>
</evidence>
<dbReference type="RefSeq" id="WP_277444522.1">
    <property type="nucleotide sequence ID" value="NZ_JAKOAV010000023.1"/>
</dbReference>
<gene>
    <name evidence="7" type="ORF">L7E55_12130</name>
</gene>
<evidence type="ECO:0000313" key="7">
    <source>
        <dbReference type="EMBL" id="MDF9409097.1"/>
    </source>
</evidence>
<reference evidence="7" key="1">
    <citation type="submission" date="2022-02" db="EMBL/GenBank/DDBJ databases">
        <authorList>
            <person name="Leng L."/>
        </authorList>
    </citation>
    <scope>NUCLEOTIDE SEQUENCE</scope>
    <source>
        <strain evidence="7">JI</strain>
    </source>
</reference>
<name>A0A9X4GZR1_9FIRM</name>
<feature type="transmembrane region" description="Helical" evidence="6">
    <location>
        <begin position="276"/>
        <end position="298"/>
    </location>
</feature>
<keyword evidence="2" id="KW-0813">Transport</keyword>
<feature type="transmembrane region" description="Helical" evidence="6">
    <location>
        <begin position="80"/>
        <end position="104"/>
    </location>
</feature>
<evidence type="ECO:0000256" key="5">
    <source>
        <dbReference type="ARBA" id="ARBA00023136"/>
    </source>
</evidence>
<evidence type="ECO:0000256" key="2">
    <source>
        <dbReference type="ARBA" id="ARBA00022448"/>
    </source>
</evidence>
<dbReference type="AlphaFoldDB" id="A0A9X4GZR1"/>
<organism evidence="7 8">
    <name type="scientific">Pelotomaculum isophthalicicum JI</name>
    <dbReference type="NCBI Taxonomy" id="947010"/>
    <lineage>
        <taxon>Bacteria</taxon>
        <taxon>Bacillati</taxon>
        <taxon>Bacillota</taxon>
        <taxon>Clostridia</taxon>
        <taxon>Eubacteriales</taxon>
        <taxon>Desulfotomaculaceae</taxon>
        <taxon>Pelotomaculum</taxon>
    </lineage>
</organism>
<comment type="subcellular location">
    <subcellularLocation>
        <location evidence="1">Membrane</location>
        <topology evidence="1">Multi-pass membrane protein</topology>
    </subcellularLocation>
</comment>
<feature type="transmembrane region" description="Helical" evidence="6">
    <location>
        <begin position="32"/>
        <end position="60"/>
    </location>
</feature>
<feature type="transmembrane region" description="Helical" evidence="6">
    <location>
        <begin position="111"/>
        <end position="133"/>
    </location>
</feature>
<keyword evidence="3 6" id="KW-0812">Transmembrane</keyword>
<dbReference type="Pfam" id="PF01384">
    <property type="entry name" value="PHO4"/>
    <property type="match status" value="1"/>
</dbReference>
<protein>
    <submittedName>
        <fullName evidence="7">Inorganic phosphate transporter</fullName>
    </submittedName>
</protein>
<keyword evidence="4 6" id="KW-1133">Transmembrane helix</keyword>
<dbReference type="GO" id="GO:0035435">
    <property type="term" value="P:phosphate ion transmembrane transport"/>
    <property type="evidence" value="ECO:0007669"/>
    <property type="project" value="TreeGrafter"/>
</dbReference>
<dbReference type="PANTHER" id="PTHR11101:SF80">
    <property type="entry name" value="PHOSPHATE TRANSPORTER"/>
    <property type="match status" value="1"/>
</dbReference>
<evidence type="ECO:0000256" key="6">
    <source>
        <dbReference type="SAM" id="Phobius"/>
    </source>
</evidence>
<accession>A0A9X4GZR1</accession>
<keyword evidence="5 6" id="KW-0472">Membrane</keyword>
<evidence type="ECO:0000256" key="1">
    <source>
        <dbReference type="ARBA" id="ARBA00004141"/>
    </source>
</evidence>
<dbReference type="EMBL" id="JAKOAV010000023">
    <property type="protein sequence ID" value="MDF9409097.1"/>
    <property type="molecule type" value="Genomic_DNA"/>
</dbReference>
<feature type="transmembrane region" description="Helical" evidence="6">
    <location>
        <begin position="233"/>
        <end position="255"/>
    </location>
</feature>
<evidence type="ECO:0000256" key="4">
    <source>
        <dbReference type="ARBA" id="ARBA00022989"/>
    </source>
</evidence>
<evidence type="ECO:0000256" key="3">
    <source>
        <dbReference type="ARBA" id="ARBA00022692"/>
    </source>
</evidence>
<comment type="caution">
    <text evidence="7">The sequence shown here is derived from an EMBL/GenBank/DDBJ whole genome shotgun (WGS) entry which is preliminary data.</text>
</comment>
<feature type="transmembrane region" description="Helical" evidence="6">
    <location>
        <begin position="6"/>
        <end position="25"/>
    </location>
</feature>
<dbReference type="GO" id="GO:0005315">
    <property type="term" value="F:phosphate transmembrane transporter activity"/>
    <property type="evidence" value="ECO:0007669"/>
    <property type="project" value="InterPro"/>
</dbReference>
<proteinExistence type="predicted"/>
<sequence>MPSDIIILVIVVVVAALVFALTNGLHDASSVVATFIACGAGTPLQAVGLASVCGLLGALFSGSAVADTVAKIVSLPVQPQLLGVLMAALLGAVVWNLITWYLGLPSSSTHALVGGIVGAVWVSSGYEHILWGWRELIYTHQLTGIVKVFTALLISPLLGFAIAYCLQKTVSFSLRNAKFTVNKHLKRLQWLMAALLAYSHGANDTQKIMGLITLALMAGNLLQQQITPEWVKLAGGMVMFAGTMFGGWSIMKTLGQGIFVIRPIHSLNSQVSSGGAIMLATVLGVPISTTHVVAGSVIGVGAADEYRMVNWNIGKEMIAAWFVTIPASAVVAAMLYYPINWLAG</sequence>
<dbReference type="Proteomes" id="UP001154312">
    <property type="component" value="Unassembled WGS sequence"/>
</dbReference>